<sequence length="53" mass="5370">MSHRVEIIDALTATISLSMALATSASMVGTFAATSAFAAVHIVFVGTFNPKGG</sequence>
<dbReference type="EMBL" id="FJUX01000168">
    <property type="protein sequence ID" value="CZT12801.1"/>
    <property type="molecule type" value="Genomic_DNA"/>
</dbReference>
<organism evidence="1 2">
    <name type="scientific">Rhynchosporium agropyri</name>
    <dbReference type="NCBI Taxonomy" id="914238"/>
    <lineage>
        <taxon>Eukaryota</taxon>
        <taxon>Fungi</taxon>
        <taxon>Dikarya</taxon>
        <taxon>Ascomycota</taxon>
        <taxon>Pezizomycotina</taxon>
        <taxon>Leotiomycetes</taxon>
        <taxon>Helotiales</taxon>
        <taxon>Ploettnerulaceae</taxon>
        <taxon>Rhynchosporium</taxon>
    </lineage>
</organism>
<gene>
    <name evidence="1" type="ORF">RAG0_16498</name>
</gene>
<evidence type="ECO:0000313" key="2">
    <source>
        <dbReference type="Proteomes" id="UP000178912"/>
    </source>
</evidence>
<proteinExistence type="predicted"/>
<protein>
    <submittedName>
        <fullName evidence="1">Uncharacterized protein</fullName>
    </submittedName>
</protein>
<evidence type="ECO:0000313" key="1">
    <source>
        <dbReference type="EMBL" id="CZT12801.1"/>
    </source>
</evidence>
<name>A0A1E1LQM6_9HELO</name>
<dbReference type="Proteomes" id="UP000178912">
    <property type="component" value="Unassembled WGS sequence"/>
</dbReference>
<reference evidence="2" key="1">
    <citation type="submission" date="2016-03" db="EMBL/GenBank/DDBJ databases">
        <authorList>
            <person name="Guldener U."/>
        </authorList>
    </citation>
    <scope>NUCLEOTIDE SEQUENCE [LARGE SCALE GENOMIC DNA]</scope>
    <source>
        <strain evidence="2">04CH-RAC-A.6.1</strain>
    </source>
</reference>
<accession>A0A1E1LQM6</accession>
<keyword evidence="2" id="KW-1185">Reference proteome</keyword>
<dbReference type="AlphaFoldDB" id="A0A1E1LQM6"/>